<accession>A0AAD2E1P4</accession>
<feature type="compositionally biased region" description="Polar residues" evidence="7">
    <location>
        <begin position="171"/>
        <end position="195"/>
    </location>
</feature>
<comment type="subcellular location">
    <subcellularLocation>
        <location evidence="1">Cytoplasm</location>
        <location evidence="1">Cytoskeleton</location>
    </subcellularLocation>
</comment>
<keyword evidence="6" id="KW-0175">Coiled coil</keyword>
<evidence type="ECO:0000256" key="4">
    <source>
        <dbReference type="ARBA" id="ARBA00022701"/>
    </source>
</evidence>
<evidence type="ECO:0000256" key="5">
    <source>
        <dbReference type="ARBA" id="ARBA00023212"/>
    </source>
</evidence>
<name>A0AAD2E1P4_9LAMI</name>
<dbReference type="InterPro" id="IPR027329">
    <property type="entry name" value="TPX2_C"/>
</dbReference>
<organism evidence="9 10">
    <name type="scientific">Fraxinus pennsylvanica</name>
    <dbReference type="NCBI Taxonomy" id="56036"/>
    <lineage>
        <taxon>Eukaryota</taxon>
        <taxon>Viridiplantae</taxon>
        <taxon>Streptophyta</taxon>
        <taxon>Embryophyta</taxon>
        <taxon>Tracheophyta</taxon>
        <taxon>Spermatophyta</taxon>
        <taxon>Magnoliopsida</taxon>
        <taxon>eudicotyledons</taxon>
        <taxon>Gunneridae</taxon>
        <taxon>Pentapetalae</taxon>
        <taxon>asterids</taxon>
        <taxon>lamiids</taxon>
        <taxon>Lamiales</taxon>
        <taxon>Oleaceae</taxon>
        <taxon>Oleeae</taxon>
        <taxon>Fraxinus</taxon>
    </lineage>
</organism>
<keyword evidence="3" id="KW-0963">Cytoplasm</keyword>
<evidence type="ECO:0000256" key="7">
    <source>
        <dbReference type="SAM" id="MobiDB-lite"/>
    </source>
</evidence>
<keyword evidence="5" id="KW-0206">Cytoskeleton</keyword>
<dbReference type="AlphaFoldDB" id="A0AAD2E1P4"/>
<evidence type="ECO:0000256" key="2">
    <source>
        <dbReference type="ARBA" id="ARBA00005885"/>
    </source>
</evidence>
<evidence type="ECO:0000256" key="1">
    <source>
        <dbReference type="ARBA" id="ARBA00004245"/>
    </source>
</evidence>
<evidence type="ECO:0000313" key="9">
    <source>
        <dbReference type="EMBL" id="CAI9771491.1"/>
    </source>
</evidence>
<dbReference type="PANTHER" id="PTHR31358">
    <property type="entry name" value="PROTEIN WVD2-LIKE 4"/>
    <property type="match status" value="1"/>
</dbReference>
<dbReference type="EMBL" id="OU503046">
    <property type="protein sequence ID" value="CAI9771491.1"/>
    <property type="molecule type" value="Genomic_DNA"/>
</dbReference>
<feature type="compositionally biased region" description="Basic residues" evidence="7">
    <location>
        <begin position="295"/>
        <end position="304"/>
    </location>
</feature>
<keyword evidence="10" id="KW-1185">Reference proteome</keyword>
<evidence type="ECO:0000256" key="6">
    <source>
        <dbReference type="SAM" id="Coils"/>
    </source>
</evidence>
<dbReference type="PANTHER" id="PTHR31358:SF29">
    <property type="entry name" value="PROTEIN WVD2-LIKE 5-RELATED"/>
    <property type="match status" value="1"/>
</dbReference>
<protein>
    <recommendedName>
        <fullName evidence="8">TPX2 C-terminal domain-containing protein</fullName>
    </recommendedName>
</protein>
<gene>
    <name evidence="9" type="ORF">FPE_LOCUS18921</name>
</gene>
<evidence type="ECO:0000256" key="3">
    <source>
        <dbReference type="ARBA" id="ARBA00022490"/>
    </source>
</evidence>
<evidence type="ECO:0000313" key="10">
    <source>
        <dbReference type="Proteomes" id="UP000834106"/>
    </source>
</evidence>
<sequence length="413" mass="45526">MKKWHNQGKIPIFVSTFFSWYLTIMDADNIIAISENGVDFENGVHHRLLISGEEITSKKVNAIPNGSTEVEGLSLNLENNLELNDNVTLNSSVERIMDESTMPPKGDSVTISKELGVEESEESKSSKSQKGMSKAKNRKSISIRHGRDVVKSSDGSNGSADHKSCPKQLSAPGTKSRSINGRQAADNSRTASPQSPIAGDVKPHRLGVLPSYNFSFKCNERAEKRREFYSKLEEKIHAKEEEKSNLQAKTKETQEAEIKMFRKSLNFKATPMPSFYQEPPPPKLELKKIPPTRAKSPKLGRKKSSSIADSEEEGACAGRLSLGENLSQNNPDKGPPIHAKKPLRKSLPKLPSEKTSFSNEKRKSTSRKITVSADTSEASNDTQIGEERTVAEQSLSQPNGDAVLVIEAQEQNV</sequence>
<dbReference type="GO" id="GO:0005874">
    <property type="term" value="C:microtubule"/>
    <property type="evidence" value="ECO:0007669"/>
    <property type="project" value="UniProtKB-KW"/>
</dbReference>
<dbReference type="GO" id="GO:0008017">
    <property type="term" value="F:microtubule binding"/>
    <property type="evidence" value="ECO:0007669"/>
    <property type="project" value="InterPro"/>
</dbReference>
<feature type="coiled-coil region" evidence="6">
    <location>
        <begin position="229"/>
        <end position="259"/>
    </location>
</feature>
<dbReference type="Pfam" id="PF06886">
    <property type="entry name" value="TPX2"/>
    <property type="match status" value="1"/>
</dbReference>
<feature type="compositionally biased region" description="Basic residues" evidence="7">
    <location>
        <begin position="338"/>
        <end position="347"/>
    </location>
</feature>
<feature type="domain" description="TPX2 C-terminal" evidence="8">
    <location>
        <begin position="214"/>
        <end position="284"/>
    </location>
</feature>
<feature type="compositionally biased region" description="Basic residues" evidence="7">
    <location>
        <begin position="133"/>
        <end position="144"/>
    </location>
</feature>
<reference evidence="9" key="1">
    <citation type="submission" date="2023-05" db="EMBL/GenBank/DDBJ databases">
        <authorList>
            <person name="Huff M."/>
        </authorList>
    </citation>
    <scope>NUCLEOTIDE SEQUENCE</scope>
</reference>
<evidence type="ECO:0000259" key="8">
    <source>
        <dbReference type="Pfam" id="PF06886"/>
    </source>
</evidence>
<proteinExistence type="inferred from homology"/>
<dbReference type="Proteomes" id="UP000834106">
    <property type="component" value="Chromosome 11"/>
</dbReference>
<feature type="compositionally biased region" description="Polar residues" evidence="7">
    <location>
        <begin position="367"/>
        <end position="383"/>
    </location>
</feature>
<keyword evidence="4" id="KW-0493">Microtubule</keyword>
<comment type="similarity">
    <text evidence="2">Belongs to the TPX2 family.</text>
</comment>
<feature type="region of interest" description="Disordered" evidence="7">
    <location>
        <begin position="95"/>
        <end position="203"/>
    </location>
</feature>
<dbReference type="InterPro" id="IPR044833">
    <property type="entry name" value="WDL5/6"/>
</dbReference>
<feature type="region of interest" description="Disordered" evidence="7">
    <location>
        <begin position="269"/>
        <end position="403"/>
    </location>
</feature>